<keyword evidence="9" id="KW-1185">Reference proteome</keyword>
<sequence length="218" mass="25212">MHIRPKPWARPELEASPIFVPRPWEEKNHWRMRFAHPERPLFGEFGCGKGQFMAQMAAAHPKTNFIAVDMIDTMLGMARRKITIAQNTERPDNVLLTAWDVERIDHIFGPGEHFDGLFINFCNPWPKRQKHKKRLTHIRQLEKYKVFLAAQAVIHFKTDDDGLFEDSLGYFAAAGFAIADIRRDLTAAPIEDYAVTEHEAMFSARSIPIKYVRAVLKK</sequence>
<dbReference type="EC" id="2.1.1.33" evidence="3"/>
<dbReference type="GO" id="GO:0008176">
    <property type="term" value="F:tRNA (guanine(46)-N7)-methyltransferase activity"/>
    <property type="evidence" value="ECO:0007669"/>
    <property type="project" value="UniProtKB-EC"/>
</dbReference>
<dbReference type="OrthoDB" id="9802090at2"/>
<keyword evidence="7" id="KW-0819">tRNA processing</keyword>
<dbReference type="PANTHER" id="PTHR23417:SF14">
    <property type="entry name" value="PENTACOTRIPEPTIDE-REPEAT REGION OF PRORP DOMAIN-CONTAINING PROTEIN"/>
    <property type="match status" value="1"/>
</dbReference>
<dbReference type="PROSITE" id="PS51625">
    <property type="entry name" value="SAM_MT_TRMB"/>
    <property type="match status" value="1"/>
</dbReference>
<dbReference type="HOGENOM" id="CLU_050910_2_1_9"/>
<dbReference type="GO" id="GO:0043527">
    <property type="term" value="C:tRNA methyltransferase complex"/>
    <property type="evidence" value="ECO:0007669"/>
    <property type="project" value="TreeGrafter"/>
</dbReference>
<dbReference type="EMBL" id="AEQN01000022">
    <property type="protein sequence ID" value="EFV01325.1"/>
    <property type="molecule type" value="Genomic_DNA"/>
</dbReference>
<accession>E6MI01</accession>
<comment type="caution">
    <text evidence="8">The sequence shown here is derived from an EMBL/GenBank/DDBJ whole genome shotgun (WGS) entry which is preliminary data.</text>
</comment>
<evidence type="ECO:0000256" key="1">
    <source>
        <dbReference type="ARBA" id="ARBA00000142"/>
    </source>
</evidence>
<evidence type="ECO:0000256" key="2">
    <source>
        <dbReference type="ARBA" id="ARBA00003015"/>
    </source>
</evidence>
<dbReference type="eggNOG" id="COG0220">
    <property type="taxonomic scope" value="Bacteria"/>
</dbReference>
<protein>
    <recommendedName>
        <fullName evidence="3">tRNA (guanine(46)-N(7))-methyltransferase</fullName>
        <ecNumber evidence="3">2.1.1.33</ecNumber>
    </recommendedName>
</protein>
<name>E6MI01_9FIRM</name>
<keyword evidence="6" id="KW-0949">S-adenosyl-L-methionine</keyword>
<dbReference type="Pfam" id="PF02390">
    <property type="entry name" value="Methyltransf_4"/>
    <property type="match status" value="1"/>
</dbReference>
<dbReference type="AlphaFoldDB" id="E6MI01"/>
<comment type="catalytic activity">
    <reaction evidence="1">
        <text>guanosine(46) in tRNA + S-adenosyl-L-methionine = N(7)-methylguanosine(46) in tRNA + S-adenosyl-L-homocysteine</text>
        <dbReference type="Rhea" id="RHEA:42708"/>
        <dbReference type="Rhea" id="RHEA-COMP:10188"/>
        <dbReference type="Rhea" id="RHEA-COMP:10189"/>
        <dbReference type="ChEBI" id="CHEBI:57856"/>
        <dbReference type="ChEBI" id="CHEBI:59789"/>
        <dbReference type="ChEBI" id="CHEBI:74269"/>
        <dbReference type="ChEBI" id="CHEBI:74480"/>
        <dbReference type="EC" id="2.1.1.33"/>
    </reaction>
</comment>
<organism evidence="8 9">
    <name type="scientific">Pseudoramibacter alactolyticus ATCC 23263</name>
    <dbReference type="NCBI Taxonomy" id="887929"/>
    <lineage>
        <taxon>Bacteria</taxon>
        <taxon>Bacillati</taxon>
        <taxon>Bacillota</taxon>
        <taxon>Clostridia</taxon>
        <taxon>Eubacteriales</taxon>
        <taxon>Eubacteriaceae</taxon>
        <taxon>Pseudoramibacter</taxon>
    </lineage>
</organism>
<dbReference type="Gene3D" id="3.40.50.150">
    <property type="entry name" value="Vaccinia Virus protein VP39"/>
    <property type="match status" value="1"/>
</dbReference>
<dbReference type="InterPro" id="IPR003358">
    <property type="entry name" value="tRNA_(Gua-N-7)_MeTrfase_Trmb"/>
</dbReference>
<gene>
    <name evidence="8" type="ORF">HMP0721_1706</name>
</gene>
<dbReference type="InterPro" id="IPR029063">
    <property type="entry name" value="SAM-dependent_MTases_sf"/>
</dbReference>
<keyword evidence="5 8" id="KW-0808">Transferase</keyword>
<dbReference type="PANTHER" id="PTHR23417">
    <property type="entry name" value="3-DEOXY-D-MANNO-OCTULOSONIC-ACID TRANSFERASE/TRNA GUANINE-N 7 - -METHYLTRANSFERASE"/>
    <property type="match status" value="1"/>
</dbReference>
<keyword evidence="4 8" id="KW-0489">Methyltransferase</keyword>
<proteinExistence type="predicted"/>
<dbReference type="NCBIfam" id="NF001080">
    <property type="entry name" value="PRK00121.2-2"/>
    <property type="match status" value="1"/>
</dbReference>
<dbReference type="SUPFAM" id="SSF53335">
    <property type="entry name" value="S-adenosyl-L-methionine-dependent methyltransferases"/>
    <property type="match status" value="1"/>
</dbReference>
<evidence type="ECO:0000256" key="3">
    <source>
        <dbReference type="ARBA" id="ARBA00011977"/>
    </source>
</evidence>
<reference evidence="8 9" key="1">
    <citation type="submission" date="2010-12" db="EMBL/GenBank/DDBJ databases">
        <authorList>
            <person name="Muzny D."/>
            <person name="Qin X."/>
            <person name="Deng J."/>
            <person name="Jiang H."/>
            <person name="Liu Y."/>
            <person name="Qu J."/>
            <person name="Song X.-Z."/>
            <person name="Zhang L."/>
            <person name="Thornton R."/>
            <person name="Coyle M."/>
            <person name="Francisco L."/>
            <person name="Jackson L."/>
            <person name="Javaid M."/>
            <person name="Korchina V."/>
            <person name="Kovar C."/>
            <person name="Mata R."/>
            <person name="Mathew T."/>
            <person name="Ngo R."/>
            <person name="Nguyen L."/>
            <person name="Nguyen N."/>
            <person name="Okwuonu G."/>
            <person name="Ongeri F."/>
            <person name="Pham C."/>
            <person name="Simmons D."/>
            <person name="Wilczek-Boney K."/>
            <person name="Hale W."/>
            <person name="Jakkamsetti A."/>
            <person name="Pham P."/>
            <person name="Ruth R."/>
            <person name="San Lucas F."/>
            <person name="Warren J."/>
            <person name="Zhang J."/>
            <person name="Zhao Z."/>
            <person name="Zhou C."/>
            <person name="Zhu D."/>
            <person name="Lee S."/>
            <person name="Bess C."/>
            <person name="Blankenburg K."/>
            <person name="Forbes L."/>
            <person name="Fu Q."/>
            <person name="Gubbala S."/>
            <person name="Hirani K."/>
            <person name="Jayaseelan J.C."/>
            <person name="Lara F."/>
            <person name="Munidasa M."/>
            <person name="Palculict T."/>
            <person name="Patil S."/>
            <person name="Pu L.-L."/>
            <person name="Saada N."/>
            <person name="Tang L."/>
            <person name="Weissenberger G."/>
            <person name="Zhu Y."/>
            <person name="Hemphill L."/>
            <person name="Shang Y."/>
            <person name="Youmans B."/>
            <person name="Ayvaz T."/>
            <person name="Ross M."/>
            <person name="Santibanez J."/>
            <person name="Aqrawi P."/>
            <person name="Gross S."/>
            <person name="Joshi V."/>
            <person name="Fowler G."/>
            <person name="Nazareth L."/>
            <person name="Reid J."/>
            <person name="Worley K."/>
            <person name="Petrosino J."/>
            <person name="Highlander S."/>
            <person name="Gibbs R."/>
        </authorList>
    </citation>
    <scope>NUCLEOTIDE SEQUENCE [LARGE SCALE GENOMIC DNA]</scope>
    <source>
        <strain evidence="8 9">ATCC 23263</strain>
    </source>
</reference>
<evidence type="ECO:0000256" key="5">
    <source>
        <dbReference type="ARBA" id="ARBA00022679"/>
    </source>
</evidence>
<comment type="function">
    <text evidence="2">Catalyzes the formation of N(7)-methylguanine at position 46 (m7G46) in tRNA.</text>
</comment>
<dbReference type="Proteomes" id="UP000004754">
    <property type="component" value="Unassembled WGS sequence"/>
</dbReference>
<evidence type="ECO:0000256" key="7">
    <source>
        <dbReference type="ARBA" id="ARBA00022694"/>
    </source>
</evidence>
<evidence type="ECO:0000313" key="8">
    <source>
        <dbReference type="EMBL" id="EFV01325.1"/>
    </source>
</evidence>
<dbReference type="RefSeq" id="WP_006599128.1">
    <property type="nucleotide sequence ID" value="NZ_GL622359.1"/>
</dbReference>
<evidence type="ECO:0000256" key="4">
    <source>
        <dbReference type="ARBA" id="ARBA00022603"/>
    </source>
</evidence>
<evidence type="ECO:0000313" key="9">
    <source>
        <dbReference type="Proteomes" id="UP000004754"/>
    </source>
</evidence>
<dbReference type="STRING" id="887929.HMP0721_1706"/>
<evidence type="ECO:0000256" key="6">
    <source>
        <dbReference type="ARBA" id="ARBA00022691"/>
    </source>
</evidence>